<name>A0A813E3Y1_POLGL</name>
<evidence type="ECO:0000313" key="7">
    <source>
        <dbReference type="EMBL" id="CAE8593400.1"/>
    </source>
</evidence>
<feature type="transmembrane region" description="Helical" evidence="6">
    <location>
        <begin position="458"/>
        <end position="477"/>
    </location>
</feature>
<evidence type="ECO:0000256" key="1">
    <source>
        <dbReference type="ARBA" id="ARBA00004141"/>
    </source>
</evidence>
<keyword evidence="2 6" id="KW-0812">Transmembrane</keyword>
<dbReference type="EMBL" id="CAJNNV010006310">
    <property type="protein sequence ID" value="CAE8593400.1"/>
    <property type="molecule type" value="Genomic_DNA"/>
</dbReference>
<feature type="transmembrane region" description="Helical" evidence="6">
    <location>
        <begin position="130"/>
        <end position="146"/>
    </location>
</feature>
<evidence type="ECO:0000256" key="2">
    <source>
        <dbReference type="ARBA" id="ARBA00022692"/>
    </source>
</evidence>
<evidence type="ECO:0000256" key="3">
    <source>
        <dbReference type="ARBA" id="ARBA00022989"/>
    </source>
</evidence>
<evidence type="ECO:0000256" key="6">
    <source>
        <dbReference type="SAM" id="Phobius"/>
    </source>
</evidence>
<feature type="transmembrane region" description="Helical" evidence="6">
    <location>
        <begin position="565"/>
        <end position="584"/>
    </location>
</feature>
<feature type="region of interest" description="Disordered" evidence="5">
    <location>
        <begin position="620"/>
        <end position="683"/>
    </location>
</feature>
<sequence>MYFLWVVVSNCKAALFAERVLKAKYSPGNLVRPFYVQKVWLEAGGLLLALPGLLVIWRVSCPDKSFDSSMFDGWWSAWMGAALASRGLQSWMAGLISKHLSTLARAVIQCLAVLVVYAEGVSFRGLTVDIPTMLLAIIIGLSALMYQTGRRMTTETLSEAQPQGPAESYRASVDEVLVPTLDFQRAHTEPAGAHTAQRQDLLARQSSEPGRRWMQDTLVRLASMEPESALLPASHMLAPREFRRSNNSSSNLINSMNNNNDALVDRPARPLLERLGLLDHAWLEQVRAVNAQLAAWLSSSAGLSSQILCIVAFVLADASRTLIYAWAISGTPIVQQSVVVAMSAVSIPIGMALSGAMDGSSGLRAAMSPRDALVCLPVAACFSIGQSLQIKAYGAGISASVNTVLGYFYMPLSAILSRWVFHRAYGYLEWLALMLLSMSAVVFCLLRSTRGEAPTSPVAVYCCLGSVVTSCVGSLVCEKIMKAHGAPFYTQKVHLEVGGLITAVVMLFVVGAVSPQDADAFWKERDVGSGVMESGVLVGWGPKTFAALTATLLQSWLGGLVSKRLSTVVRSVCQCMSLLIIYFFGDLVLKRLSFDWVVGAAALVVALSVQVFTLAGQRESAAATPNNDNNNRESAAATSQQESGSLQQQPQQQQLQQQQQQQKQQQPLGSMCTMQSSHTQNRV</sequence>
<feature type="transmembrane region" description="Helical" evidence="6">
    <location>
        <begin position="307"/>
        <end position="327"/>
    </location>
</feature>
<keyword evidence="4 6" id="KW-0472">Membrane</keyword>
<feature type="transmembrane region" description="Helical" evidence="6">
    <location>
        <begin position="39"/>
        <end position="59"/>
    </location>
</feature>
<feature type="transmembrane region" description="Helical" evidence="6">
    <location>
        <begin position="428"/>
        <end position="446"/>
    </location>
</feature>
<keyword evidence="8" id="KW-1185">Reference proteome</keyword>
<feature type="transmembrane region" description="Helical" evidence="6">
    <location>
        <begin position="596"/>
        <end position="615"/>
    </location>
</feature>
<dbReference type="OrthoDB" id="408493at2759"/>
<dbReference type="PANTHER" id="PTHR10231">
    <property type="entry name" value="NUCLEOTIDE-SUGAR TRANSMEMBRANE TRANSPORTER"/>
    <property type="match status" value="1"/>
</dbReference>
<dbReference type="AlphaFoldDB" id="A0A813E3Y1"/>
<evidence type="ECO:0000313" key="8">
    <source>
        <dbReference type="Proteomes" id="UP000654075"/>
    </source>
</evidence>
<feature type="compositionally biased region" description="Polar residues" evidence="5">
    <location>
        <begin position="623"/>
        <end position="645"/>
    </location>
</feature>
<keyword evidence="3 6" id="KW-1133">Transmembrane helix</keyword>
<accession>A0A813E3Y1</accession>
<dbReference type="GO" id="GO:0000139">
    <property type="term" value="C:Golgi membrane"/>
    <property type="evidence" value="ECO:0007669"/>
    <property type="project" value="InterPro"/>
</dbReference>
<feature type="transmembrane region" description="Helical" evidence="6">
    <location>
        <begin position="71"/>
        <end position="88"/>
    </location>
</feature>
<feature type="compositionally biased region" description="Low complexity" evidence="5">
    <location>
        <begin position="646"/>
        <end position="668"/>
    </location>
</feature>
<evidence type="ECO:0000256" key="4">
    <source>
        <dbReference type="ARBA" id="ARBA00023136"/>
    </source>
</evidence>
<protein>
    <submittedName>
        <fullName evidence="7">Uncharacterized protein</fullName>
    </submittedName>
</protein>
<feature type="transmembrane region" description="Helical" evidence="6">
    <location>
        <begin position="534"/>
        <end position="553"/>
    </location>
</feature>
<feature type="compositionally biased region" description="Polar residues" evidence="5">
    <location>
        <begin position="672"/>
        <end position="683"/>
    </location>
</feature>
<gene>
    <name evidence="7" type="ORF">PGLA1383_LOCUS11997</name>
</gene>
<dbReference type="GO" id="GO:0015165">
    <property type="term" value="F:pyrimidine nucleotide-sugar transmembrane transporter activity"/>
    <property type="evidence" value="ECO:0007669"/>
    <property type="project" value="InterPro"/>
</dbReference>
<comment type="caution">
    <text evidence="7">The sequence shown here is derived from an EMBL/GenBank/DDBJ whole genome shotgun (WGS) entry which is preliminary data.</text>
</comment>
<evidence type="ECO:0000256" key="5">
    <source>
        <dbReference type="SAM" id="MobiDB-lite"/>
    </source>
</evidence>
<proteinExistence type="predicted"/>
<dbReference type="Proteomes" id="UP000654075">
    <property type="component" value="Unassembled WGS sequence"/>
</dbReference>
<feature type="transmembrane region" description="Helical" evidence="6">
    <location>
        <begin position="497"/>
        <end position="514"/>
    </location>
</feature>
<comment type="subcellular location">
    <subcellularLocation>
        <location evidence="1">Membrane</location>
        <topology evidence="1">Multi-pass membrane protein</topology>
    </subcellularLocation>
</comment>
<feature type="transmembrane region" description="Helical" evidence="6">
    <location>
        <begin position="333"/>
        <end position="353"/>
    </location>
</feature>
<organism evidence="7 8">
    <name type="scientific">Polarella glacialis</name>
    <name type="common">Dinoflagellate</name>
    <dbReference type="NCBI Taxonomy" id="89957"/>
    <lineage>
        <taxon>Eukaryota</taxon>
        <taxon>Sar</taxon>
        <taxon>Alveolata</taxon>
        <taxon>Dinophyceae</taxon>
        <taxon>Suessiales</taxon>
        <taxon>Suessiaceae</taxon>
        <taxon>Polarella</taxon>
    </lineage>
</organism>
<reference evidence="7" key="1">
    <citation type="submission" date="2021-02" db="EMBL/GenBank/DDBJ databases">
        <authorList>
            <person name="Dougan E. K."/>
            <person name="Rhodes N."/>
            <person name="Thang M."/>
            <person name="Chan C."/>
        </authorList>
    </citation>
    <scope>NUCLEOTIDE SEQUENCE</scope>
</reference>
<dbReference type="InterPro" id="IPR007271">
    <property type="entry name" value="Nuc_sug_transpt"/>
</dbReference>